<organism evidence="1 2">
    <name type="scientific">Leucogyrophana mollusca</name>
    <dbReference type="NCBI Taxonomy" id="85980"/>
    <lineage>
        <taxon>Eukaryota</taxon>
        <taxon>Fungi</taxon>
        <taxon>Dikarya</taxon>
        <taxon>Basidiomycota</taxon>
        <taxon>Agaricomycotina</taxon>
        <taxon>Agaricomycetes</taxon>
        <taxon>Agaricomycetidae</taxon>
        <taxon>Boletales</taxon>
        <taxon>Boletales incertae sedis</taxon>
        <taxon>Leucogyrophana</taxon>
    </lineage>
</organism>
<accession>A0ACB8AYQ7</accession>
<keyword evidence="2" id="KW-1185">Reference proteome</keyword>
<comment type="caution">
    <text evidence="1">The sequence shown here is derived from an EMBL/GenBank/DDBJ whole genome shotgun (WGS) entry which is preliminary data.</text>
</comment>
<evidence type="ECO:0000313" key="2">
    <source>
        <dbReference type="Proteomes" id="UP000790709"/>
    </source>
</evidence>
<reference evidence="1" key="1">
    <citation type="journal article" date="2021" name="New Phytol.">
        <title>Evolutionary innovations through gain and loss of genes in the ectomycorrhizal Boletales.</title>
        <authorList>
            <person name="Wu G."/>
            <person name="Miyauchi S."/>
            <person name="Morin E."/>
            <person name="Kuo A."/>
            <person name="Drula E."/>
            <person name="Varga T."/>
            <person name="Kohler A."/>
            <person name="Feng B."/>
            <person name="Cao Y."/>
            <person name="Lipzen A."/>
            <person name="Daum C."/>
            <person name="Hundley H."/>
            <person name="Pangilinan J."/>
            <person name="Johnson J."/>
            <person name="Barry K."/>
            <person name="LaButti K."/>
            <person name="Ng V."/>
            <person name="Ahrendt S."/>
            <person name="Min B."/>
            <person name="Choi I.G."/>
            <person name="Park H."/>
            <person name="Plett J.M."/>
            <person name="Magnuson J."/>
            <person name="Spatafora J.W."/>
            <person name="Nagy L.G."/>
            <person name="Henrissat B."/>
            <person name="Grigoriev I.V."/>
            <person name="Yang Z.L."/>
            <person name="Xu J."/>
            <person name="Martin F.M."/>
        </authorList>
    </citation>
    <scope>NUCLEOTIDE SEQUENCE</scope>
    <source>
        <strain evidence="1">KUC20120723A-06</strain>
    </source>
</reference>
<dbReference type="Proteomes" id="UP000790709">
    <property type="component" value="Unassembled WGS sequence"/>
</dbReference>
<dbReference type="EMBL" id="MU266746">
    <property type="protein sequence ID" value="KAH7918696.1"/>
    <property type="molecule type" value="Genomic_DNA"/>
</dbReference>
<protein>
    <submittedName>
        <fullName evidence="1">Uncharacterized protein</fullName>
    </submittedName>
</protein>
<proteinExistence type="predicted"/>
<evidence type="ECO:0000313" key="1">
    <source>
        <dbReference type="EMBL" id="KAH7918696.1"/>
    </source>
</evidence>
<gene>
    <name evidence="1" type="ORF">BV22DRAFT_900320</name>
</gene>
<name>A0ACB8AYQ7_9AGAM</name>
<sequence length="94" mass="10980">MHHHHRPTPPPRLLRKPLPDNRHAPRARIRRYPLLVAPPAHVRRTPIPCLVLLVLWMGLQAQTARMSTHQKWKWWHERVDDHAGPKARGGVCAE</sequence>